<evidence type="ECO:0000256" key="5">
    <source>
        <dbReference type="ARBA" id="ARBA00023136"/>
    </source>
</evidence>
<dbReference type="AlphaFoldDB" id="A0A2P2E716"/>
<evidence type="ECO:0008006" key="9">
    <source>
        <dbReference type="Google" id="ProtNLM"/>
    </source>
</evidence>
<dbReference type="RefSeq" id="WP_108983696.1">
    <property type="nucleotide sequence ID" value="NZ_BFBR01000001.1"/>
</dbReference>
<keyword evidence="3 6" id="KW-0812">Transmembrane</keyword>
<dbReference type="InterPro" id="IPR036259">
    <property type="entry name" value="MFS_trans_sf"/>
</dbReference>
<name>A0A2P2E716_9PROT</name>
<dbReference type="Pfam" id="PF03209">
    <property type="entry name" value="PUCC"/>
    <property type="match status" value="1"/>
</dbReference>
<dbReference type="Gene3D" id="1.20.1250.20">
    <property type="entry name" value="MFS general substrate transporter like domains"/>
    <property type="match status" value="1"/>
</dbReference>
<dbReference type="InterPro" id="IPR026036">
    <property type="entry name" value="PucC"/>
</dbReference>
<feature type="transmembrane region" description="Helical" evidence="6">
    <location>
        <begin position="146"/>
        <end position="169"/>
    </location>
</feature>
<evidence type="ECO:0000256" key="4">
    <source>
        <dbReference type="ARBA" id="ARBA00022989"/>
    </source>
</evidence>
<comment type="caution">
    <text evidence="7">The sequence shown here is derived from an EMBL/GenBank/DDBJ whole genome shotgun (WGS) entry which is preliminary data.</text>
</comment>
<dbReference type="PROSITE" id="PS51257">
    <property type="entry name" value="PROKAR_LIPOPROTEIN"/>
    <property type="match status" value="1"/>
</dbReference>
<gene>
    <name evidence="7" type="ORF">PbB2_00508</name>
</gene>
<dbReference type="OrthoDB" id="5800821at2"/>
<keyword evidence="5 6" id="KW-0472">Membrane</keyword>
<dbReference type="Proteomes" id="UP000245086">
    <property type="component" value="Unassembled WGS sequence"/>
</dbReference>
<dbReference type="PANTHER" id="PTHR23538:SF1">
    <property type="entry name" value="44.5 KD BACTERIOCHLOROPHYLL SYNTHASE SUBUNIT"/>
    <property type="match status" value="1"/>
</dbReference>
<feature type="transmembrane region" description="Helical" evidence="6">
    <location>
        <begin position="106"/>
        <end position="134"/>
    </location>
</feature>
<evidence type="ECO:0000256" key="6">
    <source>
        <dbReference type="SAM" id="Phobius"/>
    </source>
</evidence>
<reference evidence="7 8" key="1">
    <citation type="journal article" date="2018" name="Genome Announc.">
        <title>Draft Genome Sequence of "Candidatus Phycosocius bacilliformis," an Alphaproteobacterial Ectosymbiont of the Hydrocarbon-Producing Green Alga Botryococcus braunii.</title>
        <authorList>
            <person name="Tanabe Y."/>
            <person name="Yamaguchi H."/>
            <person name="Watanabe M.M."/>
        </authorList>
    </citation>
    <scope>NUCLEOTIDE SEQUENCE [LARGE SCALE GENOMIC DNA]</scope>
    <source>
        <strain evidence="7 8">BOTRYCO-2</strain>
    </source>
</reference>
<dbReference type="CDD" id="cd06176">
    <property type="entry name" value="MFS_BCD_PucC-like"/>
    <property type="match status" value="1"/>
</dbReference>
<feature type="transmembrane region" description="Helical" evidence="6">
    <location>
        <begin position="241"/>
        <end position="260"/>
    </location>
</feature>
<dbReference type="PIRSF" id="PIRSF016565">
    <property type="entry name" value="PucC"/>
    <property type="match status" value="1"/>
</dbReference>
<feature type="transmembrane region" description="Helical" evidence="6">
    <location>
        <begin position="79"/>
        <end position="100"/>
    </location>
</feature>
<evidence type="ECO:0000256" key="2">
    <source>
        <dbReference type="ARBA" id="ARBA00008412"/>
    </source>
</evidence>
<keyword evidence="8" id="KW-1185">Reference proteome</keyword>
<dbReference type="PANTHER" id="PTHR23538">
    <property type="entry name" value="44.5 KD BACTERIOCHLOROPHYLL SYNTHASE SUBUNIT"/>
    <property type="match status" value="1"/>
</dbReference>
<feature type="transmembrane region" description="Helical" evidence="6">
    <location>
        <begin position="342"/>
        <end position="364"/>
    </location>
</feature>
<accession>A0A2P2E716</accession>
<comment type="similarity">
    <text evidence="2">Belongs to the PucC family.</text>
</comment>
<protein>
    <recommendedName>
        <fullName evidence="9">Major facilitator superfamily (MFS) profile domain-containing protein</fullName>
    </recommendedName>
</protein>
<feature type="transmembrane region" description="Helical" evidence="6">
    <location>
        <begin position="37"/>
        <end position="59"/>
    </location>
</feature>
<sequence length="469" mass="47900">MASNIRPLGWLSIIRLGLVQSALGACAALTTSTLNRVMVVEMALPAMVPAALVGLHFAVQITRPHWGHGSDQGSRRTPWIIGGMACLCLGALLATDAALMMGSLPALGLILSILAYGMIGMGIGASGTSLLALLASRTAPERRPAAASITWIMMIVGIVASSIAVSILIEPFSPQKLAFAATGVALVAFILTVAAVHGVEPLAEAQNGAAGETASPAASAPQKTHFQEALREIWADPLARNFSIFVFVSMLAYSMQDLILEPFAGLVFDMTPAQSTQMSGIQNMGVLLGMVLTGAIGGRSARAGKSWMAAWAIAGCFGSALALLGLACAAEIGPGWPIKPNVFALGFANGVFAVAAIGSMMGLAGAGETSRVGIRMGVWGAAQAIAFGLGGFFGAMGVDGLRLLLPNTGHAFLVVFVIEAGLFLISAQLARQLDRRKSAVLTDVADASVASNPLLGGASAITRGPLAQG</sequence>
<evidence type="ECO:0000256" key="3">
    <source>
        <dbReference type="ARBA" id="ARBA00022692"/>
    </source>
</evidence>
<organism evidence="7 8">
    <name type="scientific">Candidatus Phycosocius bacilliformis</name>
    <dbReference type="NCBI Taxonomy" id="1445552"/>
    <lineage>
        <taxon>Bacteria</taxon>
        <taxon>Pseudomonadati</taxon>
        <taxon>Pseudomonadota</taxon>
        <taxon>Alphaproteobacteria</taxon>
        <taxon>Caulobacterales</taxon>
        <taxon>Caulobacterales incertae sedis</taxon>
        <taxon>Candidatus Phycosocius</taxon>
    </lineage>
</organism>
<dbReference type="EMBL" id="BFBR01000001">
    <property type="protein sequence ID" value="GBF56851.1"/>
    <property type="molecule type" value="Genomic_DNA"/>
</dbReference>
<feature type="transmembrane region" description="Helical" evidence="6">
    <location>
        <begin position="280"/>
        <end position="298"/>
    </location>
</feature>
<dbReference type="InterPro" id="IPR004896">
    <property type="entry name" value="PucC-rel"/>
</dbReference>
<evidence type="ECO:0000313" key="8">
    <source>
        <dbReference type="Proteomes" id="UP000245086"/>
    </source>
</evidence>
<keyword evidence="4 6" id="KW-1133">Transmembrane helix</keyword>
<feature type="transmembrane region" description="Helical" evidence="6">
    <location>
        <begin position="410"/>
        <end position="430"/>
    </location>
</feature>
<proteinExistence type="inferred from homology"/>
<comment type="subcellular location">
    <subcellularLocation>
        <location evidence="1">Membrane</location>
        <topology evidence="1">Multi-pass membrane protein</topology>
    </subcellularLocation>
</comment>
<evidence type="ECO:0000313" key="7">
    <source>
        <dbReference type="EMBL" id="GBF56851.1"/>
    </source>
</evidence>
<dbReference type="GO" id="GO:0016020">
    <property type="term" value="C:membrane"/>
    <property type="evidence" value="ECO:0007669"/>
    <property type="project" value="UniProtKB-SubCell"/>
</dbReference>
<feature type="transmembrane region" description="Helical" evidence="6">
    <location>
        <begin position="310"/>
        <end position="336"/>
    </location>
</feature>
<feature type="transmembrane region" description="Helical" evidence="6">
    <location>
        <begin position="376"/>
        <end position="398"/>
    </location>
</feature>
<evidence type="ECO:0000256" key="1">
    <source>
        <dbReference type="ARBA" id="ARBA00004141"/>
    </source>
</evidence>
<feature type="transmembrane region" description="Helical" evidence="6">
    <location>
        <begin position="175"/>
        <end position="196"/>
    </location>
</feature>
<dbReference type="SUPFAM" id="SSF103473">
    <property type="entry name" value="MFS general substrate transporter"/>
    <property type="match status" value="1"/>
</dbReference>